<organism evidence="1 2">
    <name type="scientific">Pichia kudriavzevii</name>
    <name type="common">Yeast</name>
    <name type="synonym">Issatchenkia orientalis</name>
    <dbReference type="NCBI Taxonomy" id="4909"/>
    <lineage>
        <taxon>Eukaryota</taxon>
        <taxon>Fungi</taxon>
        <taxon>Dikarya</taxon>
        <taxon>Ascomycota</taxon>
        <taxon>Saccharomycotina</taxon>
        <taxon>Pichiomycetes</taxon>
        <taxon>Pichiales</taxon>
        <taxon>Pichiaceae</taxon>
        <taxon>Pichia</taxon>
    </lineage>
</organism>
<evidence type="ECO:0000313" key="2">
    <source>
        <dbReference type="Proteomes" id="UP000029867"/>
    </source>
</evidence>
<comment type="caution">
    <text evidence="1">The sequence shown here is derived from an EMBL/GenBank/DDBJ whole genome shotgun (WGS) entry which is preliminary data.</text>
</comment>
<evidence type="ECO:0000313" key="1">
    <source>
        <dbReference type="EMBL" id="KGK36472.1"/>
    </source>
</evidence>
<accession>A0A099NX10</accession>
<dbReference type="AlphaFoldDB" id="A0A099NX10"/>
<dbReference type="EMBL" id="JQFK01000068">
    <property type="protein sequence ID" value="KGK36472.1"/>
    <property type="molecule type" value="Genomic_DNA"/>
</dbReference>
<dbReference type="HOGENOM" id="CLU_3417286_0_0_1"/>
<gene>
    <name evidence="1" type="ORF">JL09_g4370</name>
</gene>
<dbReference type="Proteomes" id="UP000029867">
    <property type="component" value="Unassembled WGS sequence"/>
</dbReference>
<sequence>MSRGFEIFGWSYFLRFFEIFEIFEIF</sequence>
<reference evidence="2" key="1">
    <citation type="journal article" date="2014" name="Microb. Cell Fact.">
        <title>Exploiting Issatchenkia orientalis SD108 for succinic acid production.</title>
        <authorList>
            <person name="Xiao H."/>
            <person name="Shao Z."/>
            <person name="Jiang Y."/>
            <person name="Dole S."/>
            <person name="Zhao H."/>
        </authorList>
    </citation>
    <scope>NUCLEOTIDE SEQUENCE [LARGE SCALE GENOMIC DNA]</scope>
    <source>
        <strain evidence="2">SD108</strain>
    </source>
</reference>
<protein>
    <submittedName>
        <fullName evidence="1">Uncharacterized protein</fullName>
    </submittedName>
</protein>
<proteinExistence type="predicted"/>
<name>A0A099NX10_PICKU</name>